<proteinExistence type="inferred from homology"/>
<evidence type="ECO:0000256" key="5">
    <source>
        <dbReference type="ARBA" id="ARBA00023145"/>
    </source>
</evidence>
<feature type="region of interest" description="Disordered" evidence="10">
    <location>
        <begin position="1266"/>
        <end position="1291"/>
    </location>
</feature>
<feature type="active site" description="Charge relay system" evidence="8">
    <location>
        <position position="1561"/>
    </location>
</feature>
<feature type="compositionally biased region" description="Basic residues" evidence="10">
    <location>
        <begin position="1067"/>
        <end position="1076"/>
    </location>
</feature>
<evidence type="ECO:0000259" key="11">
    <source>
        <dbReference type="Pfam" id="PF00082"/>
    </source>
</evidence>
<evidence type="ECO:0000256" key="4">
    <source>
        <dbReference type="ARBA" id="ARBA00022825"/>
    </source>
</evidence>
<feature type="compositionally biased region" description="Polar residues" evidence="10">
    <location>
        <begin position="784"/>
        <end position="802"/>
    </location>
</feature>
<dbReference type="PANTHER" id="PTHR43399:SF4">
    <property type="entry name" value="CELL WALL-ASSOCIATED PROTEASE"/>
    <property type="match status" value="1"/>
</dbReference>
<feature type="compositionally biased region" description="Polar residues" evidence="10">
    <location>
        <begin position="1280"/>
        <end position="1291"/>
    </location>
</feature>
<evidence type="ECO:0000256" key="1">
    <source>
        <dbReference type="ARBA" id="ARBA00011073"/>
    </source>
</evidence>
<evidence type="ECO:0000256" key="7">
    <source>
        <dbReference type="ARBA" id="ARBA00023619"/>
    </source>
</evidence>
<evidence type="ECO:0000256" key="2">
    <source>
        <dbReference type="ARBA" id="ARBA00022670"/>
    </source>
</evidence>
<feature type="active site" description="Charge relay system" evidence="8">
    <location>
        <position position="1617"/>
    </location>
</feature>
<comment type="caution">
    <text evidence="12">The sequence shown here is derived from an EMBL/GenBank/DDBJ whole genome shotgun (WGS) entry which is preliminary data.</text>
</comment>
<feature type="region of interest" description="Disordered" evidence="10">
    <location>
        <begin position="465"/>
        <end position="506"/>
    </location>
</feature>
<evidence type="ECO:0000256" key="6">
    <source>
        <dbReference type="ARBA" id="ARBA00023529"/>
    </source>
</evidence>
<dbReference type="SUPFAM" id="SSF52743">
    <property type="entry name" value="Subtilisin-like"/>
    <property type="match status" value="1"/>
</dbReference>
<feature type="compositionally biased region" description="Basic residues" evidence="10">
    <location>
        <begin position="36"/>
        <end position="46"/>
    </location>
</feature>
<feature type="compositionally biased region" description="Low complexity" evidence="10">
    <location>
        <begin position="583"/>
        <end position="594"/>
    </location>
</feature>
<evidence type="ECO:0000256" key="8">
    <source>
        <dbReference type="PROSITE-ProRule" id="PRU01240"/>
    </source>
</evidence>
<dbReference type="GO" id="GO:0006508">
    <property type="term" value="P:proteolysis"/>
    <property type="evidence" value="ECO:0007669"/>
    <property type="project" value="UniProtKB-KW"/>
</dbReference>
<dbReference type="InterPro" id="IPR036852">
    <property type="entry name" value="Peptidase_S8/S53_dom_sf"/>
</dbReference>
<feature type="compositionally biased region" description="Low complexity" evidence="10">
    <location>
        <begin position="408"/>
        <end position="418"/>
    </location>
</feature>
<feature type="compositionally biased region" description="Polar residues" evidence="10">
    <location>
        <begin position="1308"/>
        <end position="1320"/>
    </location>
</feature>
<feature type="compositionally biased region" description="Basic and acidic residues" evidence="10">
    <location>
        <begin position="1427"/>
        <end position="1443"/>
    </location>
</feature>
<feature type="domain" description="Peptidase S8/S53" evidence="11">
    <location>
        <begin position="1555"/>
        <end position="1814"/>
    </location>
</feature>
<feature type="region of interest" description="Disordered" evidence="10">
    <location>
        <begin position="974"/>
        <end position="1041"/>
    </location>
</feature>
<dbReference type="InterPro" id="IPR022398">
    <property type="entry name" value="Peptidase_S8_His-AS"/>
</dbReference>
<keyword evidence="5" id="KW-0865">Zymogen</keyword>
<dbReference type="InterPro" id="IPR034204">
    <property type="entry name" value="PfSUB1-like_cat_dom"/>
</dbReference>
<keyword evidence="4 8" id="KW-0720">Serine protease</keyword>
<feature type="compositionally biased region" description="Basic and acidic residues" evidence="10">
    <location>
        <begin position="803"/>
        <end position="812"/>
    </location>
</feature>
<dbReference type="RefSeq" id="XP_067927542.1">
    <property type="nucleotide sequence ID" value="XM_068060481.1"/>
</dbReference>
<feature type="active site" description="Charge relay system" evidence="8">
    <location>
        <position position="1781"/>
    </location>
</feature>
<dbReference type="PRINTS" id="PR00723">
    <property type="entry name" value="SUBTILISIN"/>
</dbReference>
<dbReference type="PANTHER" id="PTHR43399">
    <property type="entry name" value="SUBTILISIN-RELATED"/>
    <property type="match status" value="1"/>
</dbReference>
<dbReference type="PROSITE" id="PS00137">
    <property type="entry name" value="SUBTILASE_HIS"/>
    <property type="match status" value="1"/>
</dbReference>
<keyword evidence="3 8" id="KW-0378">Hydrolase</keyword>
<evidence type="ECO:0000256" key="3">
    <source>
        <dbReference type="ARBA" id="ARBA00022801"/>
    </source>
</evidence>
<feature type="compositionally biased region" description="Basic and acidic residues" evidence="10">
    <location>
        <begin position="1162"/>
        <end position="1177"/>
    </location>
</feature>
<comment type="similarity">
    <text evidence="1 8 9">Belongs to the peptidase S8 family.</text>
</comment>
<feature type="compositionally biased region" description="Polar residues" evidence="10">
    <location>
        <begin position="557"/>
        <end position="581"/>
    </location>
</feature>
<dbReference type="GO" id="GO:0004252">
    <property type="term" value="F:serine-type endopeptidase activity"/>
    <property type="evidence" value="ECO:0007669"/>
    <property type="project" value="UniProtKB-UniRule"/>
</dbReference>
<dbReference type="CDD" id="cd07473">
    <property type="entry name" value="Peptidases_S8_Subtilisin_like"/>
    <property type="match status" value="1"/>
</dbReference>
<evidence type="ECO:0000256" key="10">
    <source>
        <dbReference type="SAM" id="MobiDB-lite"/>
    </source>
</evidence>
<comment type="catalytic activity">
    <reaction evidence="6">
        <text>Hydrolysis of proteins with broad specificity for peptide bonds, and a preference for a large uncharged residue in P1. Hydrolyzes peptide amides.</text>
        <dbReference type="EC" id="3.4.21.62"/>
    </reaction>
</comment>
<feature type="region of interest" description="Disordered" evidence="10">
    <location>
        <begin position="911"/>
        <end position="943"/>
    </location>
</feature>
<feature type="region of interest" description="Disordered" evidence="10">
    <location>
        <begin position="225"/>
        <end position="259"/>
    </location>
</feature>
<dbReference type="InterPro" id="IPR000209">
    <property type="entry name" value="Peptidase_S8/S53_dom"/>
</dbReference>
<keyword evidence="13" id="KW-1185">Reference proteome</keyword>
<protein>
    <recommendedName>
        <fullName evidence="7">subtilisin</fullName>
        <ecNumber evidence="7">3.4.21.62</ecNumber>
    </recommendedName>
</protein>
<feature type="region of interest" description="Disordered" evidence="10">
    <location>
        <begin position="1396"/>
        <end position="1528"/>
    </location>
</feature>
<dbReference type="PROSITE" id="PS51892">
    <property type="entry name" value="SUBTILASE"/>
    <property type="match status" value="1"/>
</dbReference>
<dbReference type="VEuPathDB" id="ToxoDB:CSUI_000247"/>
<feature type="region of interest" description="Disordered" evidence="10">
    <location>
        <begin position="557"/>
        <end position="594"/>
    </location>
</feature>
<dbReference type="Pfam" id="PF00082">
    <property type="entry name" value="Peptidase_S8"/>
    <property type="match status" value="1"/>
</dbReference>
<feature type="compositionally biased region" description="Polar residues" evidence="10">
    <location>
        <begin position="1398"/>
        <end position="1417"/>
    </location>
</feature>
<dbReference type="OrthoDB" id="371436at2759"/>
<organism evidence="12 13">
    <name type="scientific">Cystoisospora suis</name>
    <dbReference type="NCBI Taxonomy" id="483139"/>
    <lineage>
        <taxon>Eukaryota</taxon>
        <taxon>Sar</taxon>
        <taxon>Alveolata</taxon>
        <taxon>Apicomplexa</taxon>
        <taxon>Conoidasida</taxon>
        <taxon>Coccidia</taxon>
        <taxon>Eucoccidiorida</taxon>
        <taxon>Eimeriorina</taxon>
        <taxon>Sarcocystidae</taxon>
        <taxon>Cystoisospora</taxon>
    </lineage>
</organism>
<reference evidence="12 13" key="1">
    <citation type="journal article" date="2017" name="Int. J. Parasitol.">
        <title>The genome of the protozoan parasite Cystoisospora suis and a reverse vaccinology approach to identify vaccine candidates.</title>
        <authorList>
            <person name="Palmieri N."/>
            <person name="Shrestha A."/>
            <person name="Ruttkowski B."/>
            <person name="Beck T."/>
            <person name="Vogl C."/>
            <person name="Tomley F."/>
            <person name="Blake D.P."/>
            <person name="Joachim A."/>
        </authorList>
    </citation>
    <scope>NUCLEOTIDE SEQUENCE [LARGE SCALE GENOMIC DNA]</scope>
    <source>
        <strain evidence="12 13">Wien I</strain>
    </source>
</reference>
<dbReference type="InterPro" id="IPR015500">
    <property type="entry name" value="Peptidase_S8_subtilisin-rel"/>
</dbReference>
<feature type="compositionally biased region" description="Acidic residues" evidence="10">
    <location>
        <begin position="1448"/>
        <end position="1460"/>
    </location>
</feature>
<dbReference type="InterPro" id="IPR051048">
    <property type="entry name" value="Peptidase_S8/S53_subtilisin"/>
</dbReference>
<dbReference type="InterPro" id="IPR023827">
    <property type="entry name" value="Peptidase_S8_Asp-AS"/>
</dbReference>
<dbReference type="Gene3D" id="3.40.50.200">
    <property type="entry name" value="Peptidase S8/S53 domain"/>
    <property type="match status" value="1"/>
</dbReference>
<sequence>MLRVWSTDSQCDFPLVPEETKQRRSLPLAMGSQSAARRRAHRRRPRIGSAADNKETGRQVNSVSSAARIFATGRALLSRIPGNARCNEAQNFSKAQGTWKNATCTSVEFRLVRRSTEVPIAASAHQPMPGRLENSTLSLPGEDHAHRSAQELPRVPVVPRRTRQASTSVLLLVKLLAVVSIVSMLWEATLLTRPGVSQPSVHTSAPLIFSSAAFLAEIPHTAFPPAQALGPGPHFSEHGARVEAVPPAPGHSIDSATDGHIKVERHSPLEGTRSGTALRVTPAQQHALRPPSVSVGSYVLDTGAASGAASRLVGASPLTGPKAGQDDPTPVWDVHVDHDGWLLVEDLRLSKIGFDVVIKQGEQVALPFLLSANDRAKVVLRATTDFESSSKALEHAADLIFMNEVEARQNQASQQRSSHTSGCGSGDEPCHADSRSDFHYETSRAPFPSLHTQAERDIQGADGVRRLESGSPMKGTRTIGLAHYGSSTPGMLGSVGSDERRTATRARRRPDLAARVNLVQRAIASPDAAGVMHVDTAASRPAALSLNSRFSHEQSGLSVSNSQFRHPSSPSTFKLASSDETPSAAAGSGQAQSVVADTRHITEPLVTPTDIVSSEPWEGWRQTIQLMAAETRRMDWSSAQRMLQSVRLQVGAAVASDWATSAKEDNDVSSGGSRIGGGRRAGDARNLGQSPRGRGHVGSGHLAGQTAGASTEAGAQRAVLRKTAASEREHDSAFVRKEATKEQQERGNRTSPIEKLHSLTGKTDAAFDYSDWGLVEQQDGLREQATSSPTTASEVASTLSSTDDVHSTERETVVAGSLSDFDDTTRDGTPSGAAGKLRATGASPQTLKSDEDIASRRQMVVVNIDALGSPVDKTSGRPLFYNDRILVGWRCTPHELREIKAMELEEDELPTGEAADGMTPSVTRAGTEANTDDRKSTYGSKLTKHCPRVSGDLRSADKTEENACGYVPPEVALDVGTSEPLDDRSQATESFDPSTPLPISSFMERLKSPKQTEERRRATDVSEEMASLPHTGDTYHADTPPRRLRVLERMLKTYAAPQVESVKTLFRRRPNARALRRTGSIHSPKQGPNNPPGVTVHFDRPANASSTYSNAPGQESTANDGSAPLHGGTTRGSVRLAGEEALGGLEVKPNADGLSPSSTEDMSERPQAREDGGRKTDFSAQGSKGEPSLLDDDELCGMDLIKLTLGSNYARGTDNRGAGGVDANDLTALKAFIREFASNDYVGDILFIVPDAPIHAANLPDLEHEEVVPPPEVSEKAAKTASTKFDNPSEASGLSAFDDSLLDVQKSSSEPVSRQLSQEQLLPAESTLELDDRRTTKSRGLQEISYNHGKISVPEAVPNDPLFNLQWALGPPRHDSQGDANFCFRQALEELQGKVPENSANSSRPVPQYQTPSNSQLAKVRQLCEAVGRRNAVEPSSPRDRIRSTGLSDEDGSVYEDDDNTLNRDDERNASSQRLGSPSDPHAPKRKDHTSGQDKEADEASRKVHQLQERDMGRRRGGSDIPDESTFSSSNIDMVQAWRLKLNGGVEDSDSRPTVLVAVIDTGVNYLHSDLADSMWVNSQELHGIPGFDDDQNGYVDDVYGWNFLHGNNNPMDDNGHGSHVAGIIGAQRDNKMGVSGISNHARILALKILDKKGEGDVSHAIPAIRYALDNGAKVITNSWGGISGPGTQILGVLLKEAVADASGTVFVIAAGNDGMDITKDPYYPASFLRDWTITVAAHGRDGALPHWTNYGQRNVHLTAPGESITSTWIGSGYRLSSGTSMAAPMVSGVAAEILAYNPTLQPQQVVDVLVQSGVHDKRHKNLSLTGSRLNAYRAIVLSQLQFFSVSAGEVHIGGAEEPTAEVQVYFRAQSLPPGVYEGSLELVYARRAPNGTKNPGVLSGVFKRRVVQLVQVSLPVRLTVV</sequence>
<gene>
    <name evidence="12" type="ORF">CSUI_000247</name>
</gene>
<evidence type="ECO:0000313" key="13">
    <source>
        <dbReference type="Proteomes" id="UP000221165"/>
    </source>
</evidence>
<dbReference type="InterPro" id="IPR023828">
    <property type="entry name" value="Peptidase_S8_Ser-AS"/>
</dbReference>
<feature type="compositionally biased region" description="Basic and acidic residues" evidence="10">
    <location>
        <begin position="1489"/>
        <end position="1518"/>
    </location>
</feature>
<dbReference type="PROSITE" id="PS00138">
    <property type="entry name" value="SUBTILASE_SER"/>
    <property type="match status" value="1"/>
</dbReference>
<dbReference type="Proteomes" id="UP000221165">
    <property type="component" value="Unassembled WGS sequence"/>
</dbReference>
<dbReference type="EMBL" id="MIGC01000111">
    <property type="protein sequence ID" value="PHJ25896.1"/>
    <property type="molecule type" value="Genomic_DNA"/>
</dbReference>
<feature type="region of interest" description="Disordered" evidence="10">
    <location>
        <begin position="1067"/>
        <end position="1191"/>
    </location>
</feature>
<feature type="compositionally biased region" description="Basic and acidic residues" evidence="10">
    <location>
        <begin position="724"/>
        <end position="757"/>
    </location>
</feature>
<evidence type="ECO:0000313" key="12">
    <source>
        <dbReference type="EMBL" id="PHJ25896.1"/>
    </source>
</evidence>
<feature type="compositionally biased region" description="Basic and acidic residues" evidence="10">
    <location>
        <begin position="1266"/>
        <end position="1278"/>
    </location>
</feature>
<dbReference type="GeneID" id="94423692"/>
<evidence type="ECO:0000256" key="9">
    <source>
        <dbReference type="RuleBase" id="RU003355"/>
    </source>
</evidence>
<name>A0A2C6LHZ2_9APIC</name>
<feature type="region of interest" description="Disordered" evidence="10">
    <location>
        <begin position="408"/>
        <end position="435"/>
    </location>
</feature>
<dbReference type="EC" id="3.4.21.62" evidence="7"/>
<accession>A0A2C6LHZ2</accession>
<feature type="region of interest" description="Disordered" evidence="10">
    <location>
        <begin position="22"/>
        <end position="63"/>
    </location>
</feature>
<feature type="region of interest" description="Disordered" evidence="10">
    <location>
        <begin position="659"/>
        <end position="759"/>
    </location>
</feature>
<feature type="region of interest" description="Disordered" evidence="10">
    <location>
        <begin position="1308"/>
        <end position="1341"/>
    </location>
</feature>
<feature type="compositionally biased region" description="Polar residues" evidence="10">
    <location>
        <begin position="1103"/>
        <end position="1120"/>
    </location>
</feature>
<feature type="region of interest" description="Disordered" evidence="10">
    <location>
        <begin position="780"/>
        <end position="852"/>
    </location>
</feature>
<keyword evidence="2 8" id="KW-0645">Protease</keyword>
<feature type="compositionally biased region" description="Basic and acidic residues" evidence="10">
    <location>
        <begin position="1004"/>
        <end position="1020"/>
    </location>
</feature>
<dbReference type="PROSITE" id="PS00136">
    <property type="entry name" value="SUBTILASE_ASP"/>
    <property type="match status" value="1"/>
</dbReference>